<dbReference type="Gene3D" id="3.40.1190.20">
    <property type="match status" value="1"/>
</dbReference>
<evidence type="ECO:0000256" key="2">
    <source>
        <dbReference type="ARBA" id="ARBA00022679"/>
    </source>
</evidence>
<dbReference type="InterPro" id="IPR052700">
    <property type="entry name" value="Carb_kinase_PfkB-like"/>
</dbReference>
<sequence>MPSRGEAAGADGAAGDSGATGVLAVAGDLVEDIVVWASEPVHHATDTAARVHRARGGSAANVAALAARLVPTRFIGRVGADAAGDALEAALAASGVDVRVQHAGRTGTVVLLVDVDGERTMYPDRGASAELSAVEAAWLDDVAWLHLPAYGFEREPMRSELVRLAALARDDRAGDATTGVSIDASSTGLLEGLGVGFALDLVRGIRPDVLFANEDEAALLGLTGGGPLAASVAPTVVVKHGALPTDVIVDGRLAARVDVEPVAGIRDLTGAGDAFAAGFLAATLRGADAATAALAGHRAAASVLTQPGAHTASSSDSKTAPSTAQSPTSI</sequence>
<reference evidence="7" key="1">
    <citation type="journal article" date="2019" name="Int. J. Syst. Evol. Microbiol.">
        <title>The Global Catalogue of Microorganisms (GCM) 10K type strain sequencing project: providing services to taxonomists for standard genome sequencing and annotation.</title>
        <authorList>
            <consortium name="The Broad Institute Genomics Platform"/>
            <consortium name="The Broad Institute Genome Sequencing Center for Infectious Disease"/>
            <person name="Wu L."/>
            <person name="Ma J."/>
        </authorList>
    </citation>
    <scope>NUCLEOTIDE SEQUENCE [LARGE SCALE GENOMIC DNA]</scope>
    <source>
        <strain evidence="7">JCM 13584</strain>
    </source>
</reference>
<evidence type="ECO:0000256" key="3">
    <source>
        <dbReference type="ARBA" id="ARBA00022777"/>
    </source>
</evidence>
<feature type="compositionally biased region" description="Polar residues" evidence="4">
    <location>
        <begin position="311"/>
        <end position="330"/>
    </location>
</feature>
<dbReference type="EMBL" id="BAAAMK010000001">
    <property type="protein sequence ID" value="GAA1942783.1"/>
    <property type="molecule type" value="Genomic_DNA"/>
</dbReference>
<dbReference type="InterPro" id="IPR011611">
    <property type="entry name" value="PfkB_dom"/>
</dbReference>
<dbReference type="SUPFAM" id="SSF53613">
    <property type="entry name" value="Ribokinase-like"/>
    <property type="match status" value="1"/>
</dbReference>
<dbReference type="PANTHER" id="PTHR43320:SF3">
    <property type="entry name" value="CARBOHYDRATE KINASE PFKB DOMAIN-CONTAINING PROTEIN"/>
    <property type="match status" value="1"/>
</dbReference>
<dbReference type="RefSeq" id="WP_246200663.1">
    <property type="nucleotide sequence ID" value="NZ_BAAAMK010000001.1"/>
</dbReference>
<evidence type="ECO:0000259" key="5">
    <source>
        <dbReference type="Pfam" id="PF00294"/>
    </source>
</evidence>
<evidence type="ECO:0000313" key="7">
    <source>
        <dbReference type="Proteomes" id="UP001499954"/>
    </source>
</evidence>
<keyword evidence="3" id="KW-0418">Kinase</keyword>
<comment type="similarity">
    <text evidence="1">Belongs to the carbohydrate kinase PfkB family.</text>
</comment>
<feature type="region of interest" description="Disordered" evidence="4">
    <location>
        <begin position="305"/>
        <end position="330"/>
    </location>
</feature>
<dbReference type="InterPro" id="IPR029056">
    <property type="entry name" value="Ribokinase-like"/>
</dbReference>
<accession>A0ABP5BFH8</accession>
<comment type="caution">
    <text evidence="6">The sequence shown here is derived from an EMBL/GenBank/DDBJ whole genome shotgun (WGS) entry which is preliminary data.</text>
</comment>
<gene>
    <name evidence="6" type="ORF">GCM10009717_06450</name>
</gene>
<evidence type="ECO:0000256" key="1">
    <source>
        <dbReference type="ARBA" id="ARBA00010688"/>
    </source>
</evidence>
<evidence type="ECO:0000256" key="4">
    <source>
        <dbReference type="SAM" id="MobiDB-lite"/>
    </source>
</evidence>
<protein>
    <recommendedName>
        <fullName evidence="5">Carbohydrate kinase PfkB domain-containing protein</fullName>
    </recommendedName>
</protein>
<evidence type="ECO:0000313" key="6">
    <source>
        <dbReference type="EMBL" id="GAA1942783.1"/>
    </source>
</evidence>
<dbReference type="PANTHER" id="PTHR43320">
    <property type="entry name" value="SUGAR KINASE"/>
    <property type="match status" value="1"/>
</dbReference>
<organism evidence="6 7">
    <name type="scientific">Agromyces allii</name>
    <dbReference type="NCBI Taxonomy" id="393607"/>
    <lineage>
        <taxon>Bacteria</taxon>
        <taxon>Bacillati</taxon>
        <taxon>Actinomycetota</taxon>
        <taxon>Actinomycetes</taxon>
        <taxon>Micrococcales</taxon>
        <taxon>Microbacteriaceae</taxon>
        <taxon>Agromyces</taxon>
    </lineage>
</organism>
<proteinExistence type="inferred from homology"/>
<keyword evidence="2" id="KW-0808">Transferase</keyword>
<dbReference type="Proteomes" id="UP001499954">
    <property type="component" value="Unassembled WGS sequence"/>
</dbReference>
<dbReference type="Pfam" id="PF00294">
    <property type="entry name" value="PfkB"/>
    <property type="match status" value="1"/>
</dbReference>
<keyword evidence="7" id="KW-1185">Reference proteome</keyword>
<name>A0ABP5BFH8_9MICO</name>
<feature type="domain" description="Carbohydrate kinase PfkB" evidence="5">
    <location>
        <begin position="44"/>
        <end position="312"/>
    </location>
</feature>